<name>A0ABR6Y8W6_9BURK</name>
<comment type="caution">
    <text evidence="1">The sequence shown here is derived from an EMBL/GenBank/DDBJ whole genome shotgun (WGS) entry which is preliminary data.</text>
</comment>
<proteinExistence type="predicted"/>
<organism evidence="1 2">
    <name type="scientific">Undibacterium flavidum</name>
    <dbReference type="NCBI Taxonomy" id="2762297"/>
    <lineage>
        <taxon>Bacteria</taxon>
        <taxon>Pseudomonadati</taxon>
        <taxon>Pseudomonadota</taxon>
        <taxon>Betaproteobacteria</taxon>
        <taxon>Burkholderiales</taxon>
        <taxon>Oxalobacteraceae</taxon>
        <taxon>Undibacterium</taxon>
    </lineage>
</organism>
<dbReference type="Proteomes" id="UP000624279">
    <property type="component" value="Unassembled WGS sequence"/>
</dbReference>
<sequence>MYGLKVRINDNPCIVGGADDLSVLSAILTCSGKLGDATNPPSGDDTQEFMFRLGGLTSRIDGATDEHLVWVENHDLKLGDKVIIEIVDVDIADSIISGEEAKERAYNEQTYFEHCKRAYFELREKYELES</sequence>
<keyword evidence="2" id="KW-1185">Reference proteome</keyword>
<protein>
    <submittedName>
        <fullName evidence="1">Uncharacterized protein</fullName>
    </submittedName>
</protein>
<accession>A0ABR6Y8W6</accession>
<dbReference type="RefSeq" id="WP_186941067.1">
    <property type="nucleotide sequence ID" value="NZ_JACOGA010000004.1"/>
</dbReference>
<gene>
    <name evidence="1" type="ORF">H8K55_05450</name>
</gene>
<evidence type="ECO:0000313" key="2">
    <source>
        <dbReference type="Proteomes" id="UP000624279"/>
    </source>
</evidence>
<reference evidence="1 2" key="1">
    <citation type="submission" date="2020-08" db="EMBL/GenBank/DDBJ databases">
        <title>Novel species isolated from subtropical streams in China.</title>
        <authorList>
            <person name="Lu H."/>
        </authorList>
    </citation>
    <scope>NUCLEOTIDE SEQUENCE [LARGE SCALE GENOMIC DNA]</scope>
    <source>
        <strain evidence="1 2">LX15W</strain>
    </source>
</reference>
<evidence type="ECO:0000313" key="1">
    <source>
        <dbReference type="EMBL" id="MBC3873023.1"/>
    </source>
</evidence>
<dbReference type="EMBL" id="JACOGA010000004">
    <property type="protein sequence ID" value="MBC3873023.1"/>
    <property type="molecule type" value="Genomic_DNA"/>
</dbReference>